<gene>
    <name evidence="1" type="ORF">Pan97_51370</name>
</gene>
<dbReference type="OrthoDB" id="273717at2"/>
<dbReference type="EMBL" id="CP036289">
    <property type="protein sequence ID" value="QDU78057.1"/>
    <property type="molecule type" value="Genomic_DNA"/>
</dbReference>
<evidence type="ECO:0000313" key="1">
    <source>
        <dbReference type="EMBL" id="QDU78057.1"/>
    </source>
</evidence>
<name>A0A518CFS7_9BACT</name>
<dbReference type="RefSeq" id="WP_144977587.1">
    <property type="nucleotide sequence ID" value="NZ_CP036289.1"/>
</dbReference>
<dbReference type="AlphaFoldDB" id="A0A518CFS7"/>
<sequence length="230" mass="24533">MIQSHHLPTCDDVFDVLTRAPFPTGEHETDMPIQRHLTVCHSCRELAEALRPATEMLANGQADTDDDDCSLPVFLADDSTPSHRCITDQAERPTTDIVAAIRGPLIALALCLMIVLAVQGNWSHGSSNSDNSSPTSDSLATTGASGGANLTELLAAPNICSLVSVDAAVESKGPDGELLSHLADHKFTETHCCSQCHHASSDKVKAHKRVSLKGPQMLALVSRCQHCHAQ</sequence>
<evidence type="ECO:0000313" key="2">
    <source>
        <dbReference type="Proteomes" id="UP000318626"/>
    </source>
</evidence>
<accession>A0A518CFS7</accession>
<proteinExistence type="predicted"/>
<keyword evidence="2" id="KW-1185">Reference proteome</keyword>
<protein>
    <submittedName>
        <fullName evidence="1">Uncharacterized protein</fullName>
    </submittedName>
</protein>
<dbReference type="Proteomes" id="UP000318626">
    <property type="component" value="Chromosome"/>
</dbReference>
<reference evidence="2" key="1">
    <citation type="submission" date="2019-02" db="EMBL/GenBank/DDBJ databases">
        <title>Deep-cultivation of Planctomycetes and their phenomic and genomic characterization uncovers novel biology.</title>
        <authorList>
            <person name="Wiegand S."/>
            <person name="Jogler M."/>
            <person name="Boedeker C."/>
            <person name="Pinto D."/>
            <person name="Vollmers J."/>
            <person name="Rivas-Marin E."/>
            <person name="Kohn T."/>
            <person name="Peeters S.H."/>
            <person name="Heuer A."/>
            <person name="Rast P."/>
            <person name="Oberbeckmann S."/>
            <person name="Bunk B."/>
            <person name="Jeske O."/>
            <person name="Meyerdierks A."/>
            <person name="Storesund J.E."/>
            <person name="Kallscheuer N."/>
            <person name="Luecker S."/>
            <person name="Lage O.M."/>
            <person name="Pohl T."/>
            <person name="Merkel B.J."/>
            <person name="Hornburger P."/>
            <person name="Mueller R.-W."/>
            <person name="Bruemmer F."/>
            <person name="Labrenz M."/>
            <person name="Spormann A.M."/>
            <person name="Op den Camp H."/>
            <person name="Overmann J."/>
            <person name="Amann R."/>
            <person name="Jetten M.S.M."/>
            <person name="Mascher T."/>
            <person name="Medema M.H."/>
            <person name="Devos D.P."/>
            <person name="Kaster A.-K."/>
            <person name="Ovreas L."/>
            <person name="Rohde M."/>
            <person name="Galperin M.Y."/>
            <person name="Jogler C."/>
        </authorList>
    </citation>
    <scope>NUCLEOTIDE SEQUENCE [LARGE SCALE GENOMIC DNA]</scope>
    <source>
        <strain evidence="2">Pan97</strain>
    </source>
</reference>
<dbReference type="KEGG" id="bvo:Pan97_51370"/>
<organism evidence="1 2">
    <name type="scientific">Bremerella volcania</name>
    <dbReference type="NCBI Taxonomy" id="2527984"/>
    <lineage>
        <taxon>Bacteria</taxon>
        <taxon>Pseudomonadati</taxon>
        <taxon>Planctomycetota</taxon>
        <taxon>Planctomycetia</taxon>
        <taxon>Pirellulales</taxon>
        <taxon>Pirellulaceae</taxon>
        <taxon>Bremerella</taxon>
    </lineage>
</organism>